<feature type="transmembrane region" description="Helical" evidence="1">
    <location>
        <begin position="21"/>
        <end position="42"/>
    </location>
</feature>
<evidence type="ECO:0000313" key="2">
    <source>
        <dbReference type="EMBL" id="SNT32350.1"/>
    </source>
</evidence>
<sequence length="156" mass="16002">MATTAPRSDSAAPDRAARRHPALIIVGTVTAALGANLVLWLIGTAVGGKFEYVSDGKTASSTPWFVAAETVVPLALGLTLAALIAIKWRRIILIAQVIGALLALGTAIGPFITDFDSTTSTVSLALMHLVVAAAVVFGLAAVAKSSNSVTTLNHRN</sequence>
<feature type="transmembrane region" description="Helical" evidence="1">
    <location>
        <begin position="124"/>
        <end position="143"/>
    </location>
</feature>
<dbReference type="AlphaFoldDB" id="A0A239LPZ8"/>
<keyword evidence="3" id="KW-1185">Reference proteome</keyword>
<name>A0A239LPZ8_9ACTN</name>
<gene>
    <name evidence="2" type="ORF">SAMN05216276_103457</name>
</gene>
<evidence type="ECO:0000313" key="3">
    <source>
        <dbReference type="Proteomes" id="UP000198282"/>
    </source>
</evidence>
<keyword evidence="1" id="KW-0472">Membrane</keyword>
<dbReference type="Proteomes" id="UP000198282">
    <property type="component" value="Unassembled WGS sequence"/>
</dbReference>
<keyword evidence="1" id="KW-0812">Transmembrane</keyword>
<feature type="transmembrane region" description="Helical" evidence="1">
    <location>
        <begin position="62"/>
        <end position="84"/>
    </location>
</feature>
<proteinExistence type="predicted"/>
<reference evidence="2 3" key="1">
    <citation type="submission" date="2017-06" db="EMBL/GenBank/DDBJ databases">
        <authorList>
            <person name="Kim H.J."/>
            <person name="Triplett B.A."/>
        </authorList>
    </citation>
    <scope>NUCLEOTIDE SEQUENCE [LARGE SCALE GENOMIC DNA]</scope>
    <source>
        <strain evidence="2 3">CGMCC 4.2132</strain>
    </source>
</reference>
<dbReference type="InterPro" id="IPR045713">
    <property type="entry name" value="DUF6069"/>
</dbReference>
<organism evidence="2 3">
    <name type="scientific">Streptosporangium subroseum</name>
    <dbReference type="NCBI Taxonomy" id="106412"/>
    <lineage>
        <taxon>Bacteria</taxon>
        <taxon>Bacillati</taxon>
        <taxon>Actinomycetota</taxon>
        <taxon>Actinomycetes</taxon>
        <taxon>Streptosporangiales</taxon>
        <taxon>Streptosporangiaceae</taxon>
        <taxon>Streptosporangium</taxon>
    </lineage>
</organism>
<dbReference type="Pfam" id="PF19545">
    <property type="entry name" value="DUF6069"/>
    <property type="match status" value="1"/>
</dbReference>
<protein>
    <submittedName>
        <fullName evidence="2">Uncharacterized protein</fullName>
    </submittedName>
</protein>
<accession>A0A239LPZ8</accession>
<evidence type="ECO:0000256" key="1">
    <source>
        <dbReference type="SAM" id="Phobius"/>
    </source>
</evidence>
<dbReference type="EMBL" id="FZOD01000034">
    <property type="protein sequence ID" value="SNT32350.1"/>
    <property type="molecule type" value="Genomic_DNA"/>
</dbReference>
<dbReference type="RefSeq" id="WP_179282259.1">
    <property type="nucleotide sequence ID" value="NZ_FZOD01000034.1"/>
</dbReference>
<keyword evidence="1" id="KW-1133">Transmembrane helix</keyword>
<feature type="transmembrane region" description="Helical" evidence="1">
    <location>
        <begin position="91"/>
        <end position="112"/>
    </location>
</feature>